<dbReference type="EMBL" id="BKCJ011864066">
    <property type="protein sequence ID" value="GFD59364.1"/>
    <property type="molecule type" value="Genomic_DNA"/>
</dbReference>
<name>A0A699XTR1_TANCI</name>
<feature type="non-terminal residue" evidence="1">
    <location>
        <position position="1"/>
    </location>
</feature>
<protein>
    <submittedName>
        <fullName evidence="1">Uncharacterized protein</fullName>
    </submittedName>
</protein>
<gene>
    <name evidence="1" type="ORF">Tci_931333</name>
</gene>
<dbReference type="AlphaFoldDB" id="A0A699XTR1"/>
<sequence>DHLARDDTEVAGIDRNINVRDGGQHAVEQLGSHELGSAFAGAREALGIHHLVAAAQLVVELRNELGRVLQVGVDDDDGLAGGV</sequence>
<organism evidence="1">
    <name type="scientific">Tanacetum cinerariifolium</name>
    <name type="common">Dalmatian daisy</name>
    <name type="synonym">Chrysanthemum cinerariifolium</name>
    <dbReference type="NCBI Taxonomy" id="118510"/>
    <lineage>
        <taxon>Eukaryota</taxon>
        <taxon>Viridiplantae</taxon>
        <taxon>Streptophyta</taxon>
        <taxon>Embryophyta</taxon>
        <taxon>Tracheophyta</taxon>
        <taxon>Spermatophyta</taxon>
        <taxon>Magnoliopsida</taxon>
        <taxon>eudicotyledons</taxon>
        <taxon>Gunneridae</taxon>
        <taxon>Pentapetalae</taxon>
        <taxon>asterids</taxon>
        <taxon>campanulids</taxon>
        <taxon>Asterales</taxon>
        <taxon>Asteraceae</taxon>
        <taxon>Asteroideae</taxon>
        <taxon>Anthemideae</taxon>
        <taxon>Anthemidinae</taxon>
        <taxon>Tanacetum</taxon>
    </lineage>
</organism>
<evidence type="ECO:0000313" key="1">
    <source>
        <dbReference type="EMBL" id="GFD59364.1"/>
    </source>
</evidence>
<feature type="non-terminal residue" evidence="1">
    <location>
        <position position="83"/>
    </location>
</feature>
<comment type="caution">
    <text evidence="1">The sequence shown here is derived from an EMBL/GenBank/DDBJ whole genome shotgun (WGS) entry which is preliminary data.</text>
</comment>
<reference evidence="1" key="1">
    <citation type="journal article" date="2019" name="Sci. Rep.">
        <title>Draft genome of Tanacetum cinerariifolium, the natural source of mosquito coil.</title>
        <authorList>
            <person name="Yamashiro T."/>
            <person name="Shiraishi A."/>
            <person name="Satake H."/>
            <person name="Nakayama K."/>
        </authorList>
    </citation>
    <scope>NUCLEOTIDE SEQUENCE</scope>
</reference>
<accession>A0A699XTR1</accession>
<proteinExistence type="predicted"/>